<dbReference type="WBParaSite" id="Pan_g8526.t1">
    <property type="protein sequence ID" value="Pan_g8526.t1"/>
    <property type="gene ID" value="Pan_g8526"/>
</dbReference>
<dbReference type="InterPro" id="IPR052860">
    <property type="entry name" value="NRL-GPCR1"/>
</dbReference>
<dbReference type="GO" id="GO:0016020">
    <property type="term" value="C:membrane"/>
    <property type="evidence" value="ECO:0007669"/>
    <property type="project" value="UniProtKB-SubCell"/>
</dbReference>
<name>A0A7E5A1S1_PANRE</name>
<keyword evidence="7" id="KW-1185">Reference proteome</keyword>
<keyword evidence="4 5" id="KW-0472">Membrane</keyword>
<dbReference type="Pfam" id="PF10292">
    <property type="entry name" value="7TM_GPCR_Srab"/>
    <property type="match status" value="1"/>
</dbReference>
<reference evidence="7" key="1">
    <citation type="journal article" date="2013" name="Genetics">
        <title>The draft genome and transcriptome of Panagrellus redivivus are shaped by the harsh demands of a free-living lifestyle.</title>
        <authorList>
            <person name="Srinivasan J."/>
            <person name="Dillman A.R."/>
            <person name="Macchietto M.G."/>
            <person name="Heikkinen L."/>
            <person name="Lakso M."/>
            <person name="Fracchia K.M."/>
            <person name="Antoshechkin I."/>
            <person name="Mortazavi A."/>
            <person name="Wong G."/>
            <person name="Sternberg P.W."/>
        </authorList>
    </citation>
    <scope>NUCLEOTIDE SEQUENCE [LARGE SCALE GENOMIC DNA]</scope>
    <source>
        <strain evidence="7">MT8872</strain>
    </source>
</reference>
<keyword evidence="2 5" id="KW-0812">Transmembrane</keyword>
<feature type="transmembrane region" description="Helical" evidence="5">
    <location>
        <begin position="53"/>
        <end position="71"/>
    </location>
</feature>
<dbReference type="PANTHER" id="PTHR47521">
    <property type="entry name" value="SERPENTINE RECEPTOR, CLASS E (EPSILON)-RELATED"/>
    <property type="match status" value="1"/>
</dbReference>
<dbReference type="PANTHER" id="PTHR47521:SF18">
    <property type="entry name" value="G PROTEIN-COUPLED RECEPTOR-RELATED"/>
    <property type="match status" value="1"/>
</dbReference>
<dbReference type="AlphaFoldDB" id="A0A7E5A1S1"/>
<evidence type="ECO:0000256" key="2">
    <source>
        <dbReference type="ARBA" id="ARBA00022692"/>
    </source>
</evidence>
<feature type="transmembrane region" description="Helical" evidence="5">
    <location>
        <begin position="20"/>
        <end position="41"/>
    </location>
</feature>
<evidence type="ECO:0000313" key="7">
    <source>
        <dbReference type="Proteomes" id="UP000492821"/>
    </source>
</evidence>
<proteinExistence type="predicted"/>
<protein>
    <submittedName>
        <fullName evidence="8">G_PROTEIN_RECEP_F1_2 domain-containing protein</fullName>
    </submittedName>
</protein>
<evidence type="ECO:0000256" key="4">
    <source>
        <dbReference type="ARBA" id="ARBA00023136"/>
    </source>
</evidence>
<organism evidence="7 8">
    <name type="scientific">Panagrellus redivivus</name>
    <name type="common">Microworm</name>
    <dbReference type="NCBI Taxonomy" id="6233"/>
    <lineage>
        <taxon>Eukaryota</taxon>
        <taxon>Metazoa</taxon>
        <taxon>Ecdysozoa</taxon>
        <taxon>Nematoda</taxon>
        <taxon>Chromadorea</taxon>
        <taxon>Rhabditida</taxon>
        <taxon>Tylenchina</taxon>
        <taxon>Panagrolaimomorpha</taxon>
        <taxon>Panagrolaimoidea</taxon>
        <taxon>Panagrolaimidae</taxon>
        <taxon>Panagrellus</taxon>
    </lineage>
</organism>
<evidence type="ECO:0000256" key="5">
    <source>
        <dbReference type="SAM" id="Phobius"/>
    </source>
</evidence>
<dbReference type="InterPro" id="IPR019408">
    <property type="entry name" value="7TM_GPCR_serpentine_rcpt_Srab"/>
</dbReference>
<feature type="transmembrane region" description="Helical" evidence="5">
    <location>
        <begin position="147"/>
        <end position="165"/>
    </location>
</feature>
<dbReference type="PROSITE" id="PS50262">
    <property type="entry name" value="G_PROTEIN_RECEP_F1_2"/>
    <property type="match status" value="1"/>
</dbReference>
<evidence type="ECO:0000256" key="1">
    <source>
        <dbReference type="ARBA" id="ARBA00004141"/>
    </source>
</evidence>
<dbReference type="Proteomes" id="UP000492821">
    <property type="component" value="Unassembled WGS sequence"/>
</dbReference>
<feature type="domain" description="G-protein coupled receptors family 1 profile" evidence="6">
    <location>
        <begin position="32"/>
        <end position="307"/>
    </location>
</feature>
<feature type="transmembrane region" description="Helical" evidence="5">
    <location>
        <begin position="192"/>
        <end position="215"/>
    </location>
</feature>
<evidence type="ECO:0000259" key="6">
    <source>
        <dbReference type="PROSITE" id="PS50262"/>
    </source>
</evidence>
<feature type="transmembrane region" description="Helical" evidence="5">
    <location>
        <begin position="114"/>
        <end position="135"/>
    </location>
</feature>
<dbReference type="InterPro" id="IPR017452">
    <property type="entry name" value="GPCR_Rhodpsn_7TM"/>
</dbReference>
<reference evidence="8" key="2">
    <citation type="submission" date="2020-10" db="UniProtKB">
        <authorList>
            <consortium name="WormBaseParasite"/>
        </authorList>
    </citation>
    <scope>IDENTIFICATION</scope>
</reference>
<sequence>MYVAILALDIQSDATTIPPLKQISCVSLLNVWNVMGLIYLVSRLRRTRLMHMNLKLMMISLSVTLIFFNLARLTKSSFFFITRNEADLQTLGQIQFANRFCVVTRFAYDSTVNVLALTLLGIIMERTAATTLVSIYEKNSSNSISRIIVLIQWIIGLSAAFYFLADDLNVVDYWNSKEFQVTCSLVYTRPTLVLILFVLSVGLFAAFGILSVILYHVNLRHFLEAATAHLAIRYQYKENVTTLAFLVPTLAVFGLANLASVILVVRMRQFIAAQGFTTDTVDQLWTTEKAYNAMISIYTSFFVPLCIRFHRPLRDAFLVDFRRICGTDANVALPDEKNPRIRLTDRDGKVVEAANEGEIYFQKLHNTWK</sequence>
<evidence type="ECO:0000313" key="8">
    <source>
        <dbReference type="WBParaSite" id="Pan_g8526.t1"/>
    </source>
</evidence>
<accession>A0A7E5A1S1</accession>
<evidence type="ECO:0000256" key="3">
    <source>
        <dbReference type="ARBA" id="ARBA00022989"/>
    </source>
</evidence>
<comment type="subcellular location">
    <subcellularLocation>
        <location evidence="1">Membrane</location>
        <topology evidence="1">Multi-pass membrane protein</topology>
    </subcellularLocation>
</comment>
<keyword evidence="3 5" id="KW-1133">Transmembrane helix</keyword>
<feature type="transmembrane region" description="Helical" evidence="5">
    <location>
        <begin position="243"/>
        <end position="265"/>
    </location>
</feature>